<feature type="transmembrane region" description="Helical" evidence="2">
    <location>
        <begin position="175"/>
        <end position="196"/>
    </location>
</feature>
<dbReference type="OrthoDB" id="3357002at2759"/>
<accession>A0A6A7BF31</accession>
<dbReference type="EMBL" id="MU006296">
    <property type="protein sequence ID" value="KAF2853095.1"/>
    <property type="molecule type" value="Genomic_DNA"/>
</dbReference>
<dbReference type="Pfam" id="PF11309">
    <property type="entry name" value="DUF3112"/>
    <property type="match status" value="1"/>
</dbReference>
<keyword evidence="2" id="KW-1133">Transmembrane helix</keyword>
<keyword evidence="2" id="KW-0472">Membrane</keyword>
<evidence type="ECO:0000256" key="2">
    <source>
        <dbReference type="SAM" id="Phobius"/>
    </source>
</evidence>
<proteinExistence type="predicted"/>
<feature type="transmembrane region" description="Helical" evidence="2">
    <location>
        <begin position="29"/>
        <end position="49"/>
    </location>
</feature>
<dbReference type="AlphaFoldDB" id="A0A6A7BF31"/>
<dbReference type="PANTHER" id="PTHR35184:SF1">
    <property type="entry name" value="INTEGRAL MEMBRANE PROTEIN"/>
    <property type="match status" value="1"/>
</dbReference>
<feature type="transmembrane region" description="Helical" evidence="2">
    <location>
        <begin position="216"/>
        <end position="238"/>
    </location>
</feature>
<gene>
    <name evidence="3" type="ORF">T440DRAFT_505975</name>
</gene>
<keyword evidence="2" id="KW-0812">Transmembrane</keyword>
<feature type="transmembrane region" description="Helical" evidence="2">
    <location>
        <begin position="134"/>
        <end position="155"/>
    </location>
</feature>
<dbReference type="Proteomes" id="UP000799423">
    <property type="component" value="Unassembled WGS sequence"/>
</dbReference>
<reference evidence="3" key="1">
    <citation type="submission" date="2020-01" db="EMBL/GenBank/DDBJ databases">
        <authorList>
            <consortium name="DOE Joint Genome Institute"/>
            <person name="Haridas S."/>
            <person name="Albert R."/>
            <person name="Binder M."/>
            <person name="Bloem J."/>
            <person name="Labutti K."/>
            <person name="Salamov A."/>
            <person name="Andreopoulos B."/>
            <person name="Baker S.E."/>
            <person name="Barry K."/>
            <person name="Bills G."/>
            <person name="Bluhm B.H."/>
            <person name="Cannon C."/>
            <person name="Castanera R."/>
            <person name="Culley D.E."/>
            <person name="Daum C."/>
            <person name="Ezra D."/>
            <person name="Gonzalez J.B."/>
            <person name="Henrissat B."/>
            <person name="Kuo A."/>
            <person name="Liang C."/>
            <person name="Lipzen A."/>
            <person name="Lutzoni F."/>
            <person name="Magnuson J."/>
            <person name="Mondo S."/>
            <person name="Nolan M."/>
            <person name="Ohm R."/>
            <person name="Pangilinan J."/>
            <person name="Park H.-J."/>
            <person name="Ramirez L."/>
            <person name="Alfaro M."/>
            <person name="Sun H."/>
            <person name="Tritt A."/>
            <person name="Yoshinaga Y."/>
            <person name="Zwiers L.-H."/>
            <person name="Turgeon B.G."/>
            <person name="Goodwin S.B."/>
            <person name="Spatafora J.W."/>
            <person name="Crous P.W."/>
            <person name="Grigoriev I.V."/>
        </authorList>
    </citation>
    <scope>NUCLEOTIDE SEQUENCE</scope>
    <source>
        <strain evidence="3">IPT5</strain>
    </source>
</reference>
<keyword evidence="4" id="KW-1185">Reference proteome</keyword>
<feature type="region of interest" description="Disordered" evidence="1">
    <location>
        <begin position="287"/>
        <end position="320"/>
    </location>
</feature>
<protein>
    <recommendedName>
        <fullName evidence="5">Family c-likeg-protein-coupled receptor protein</fullName>
    </recommendedName>
</protein>
<feature type="transmembrane region" description="Helical" evidence="2">
    <location>
        <begin position="61"/>
        <end position="82"/>
    </location>
</feature>
<dbReference type="InterPro" id="IPR021460">
    <property type="entry name" value="DUF3112"/>
</dbReference>
<sequence length="320" mass="35827">MPLQMTNHGPPWAPTTWALGGAPKKSIDLPVTAVFLALFMIGAATHMTIFQLNRRRGHKFLFNGALFGFCMSRIVTCILRIASVSLPHDIPLSIAATIFVAAGVLIIFVINLLWSQRILRSLHPHIGWHPSVSIAFKALYVLIFLTLAINITAVVQSFYTLRPRTRKIDRSLQLYGTTFFACISSLPIFVVLFSVLFPRKGTHDRFGAGRLRTKIFVLLTGAFLATLGAWYRCGTLWVHPVPKSEPLPAYFHKALFYIMDFTLEITIVYFYAIMRVDLRFHIPNGAKGPGSYAKHPESTTGGDEEKPRQLGSEGSREPLR</sequence>
<evidence type="ECO:0000313" key="3">
    <source>
        <dbReference type="EMBL" id="KAF2853095.1"/>
    </source>
</evidence>
<organism evidence="3 4">
    <name type="scientific">Plenodomus tracheiphilus IPT5</name>
    <dbReference type="NCBI Taxonomy" id="1408161"/>
    <lineage>
        <taxon>Eukaryota</taxon>
        <taxon>Fungi</taxon>
        <taxon>Dikarya</taxon>
        <taxon>Ascomycota</taxon>
        <taxon>Pezizomycotina</taxon>
        <taxon>Dothideomycetes</taxon>
        <taxon>Pleosporomycetidae</taxon>
        <taxon>Pleosporales</taxon>
        <taxon>Pleosporineae</taxon>
        <taxon>Leptosphaeriaceae</taxon>
        <taxon>Plenodomus</taxon>
    </lineage>
</organism>
<feature type="transmembrane region" description="Helical" evidence="2">
    <location>
        <begin position="250"/>
        <end position="272"/>
    </location>
</feature>
<evidence type="ECO:0000256" key="1">
    <source>
        <dbReference type="SAM" id="MobiDB-lite"/>
    </source>
</evidence>
<evidence type="ECO:0000313" key="4">
    <source>
        <dbReference type="Proteomes" id="UP000799423"/>
    </source>
</evidence>
<name>A0A6A7BF31_9PLEO</name>
<feature type="transmembrane region" description="Helical" evidence="2">
    <location>
        <begin position="94"/>
        <end position="114"/>
    </location>
</feature>
<feature type="compositionally biased region" description="Basic and acidic residues" evidence="1">
    <location>
        <begin position="303"/>
        <end position="320"/>
    </location>
</feature>
<evidence type="ECO:0008006" key="5">
    <source>
        <dbReference type="Google" id="ProtNLM"/>
    </source>
</evidence>
<dbReference type="PANTHER" id="PTHR35184">
    <property type="entry name" value="YALI0C10208P"/>
    <property type="match status" value="1"/>
</dbReference>